<accession>A0A6J6FAM4</accession>
<reference evidence="2" key="1">
    <citation type="submission" date="2020-05" db="EMBL/GenBank/DDBJ databases">
        <authorList>
            <person name="Chiriac C."/>
            <person name="Salcher M."/>
            <person name="Ghai R."/>
            <person name="Kavagutti S V."/>
        </authorList>
    </citation>
    <scope>NUCLEOTIDE SEQUENCE</scope>
</reference>
<dbReference type="InterPro" id="IPR007345">
    <property type="entry name" value="Polysacch_pyruvyl_Trfase"/>
</dbReference>
<proteinExistence type="predicted"/>
<dbReference type="AlphaFoldDB" id="A0A6J6FAM4"/>
<evidence type="ECO:0000313" key="2">
    <source>
        <dbReference type="EMBL" id="CAB4585287.1"/>
    </source>
</evidence>
<feature type="domain" description="Polysaccharide pyruvyl transferase" evidence="1">
    <location>
        <begin position="34"/>
        <end position="266"/>
    </location>
</feature>
<gene>
    <name evidence="2" type="ORF">UFOPK1791_00178</name>
</gene>
<organism evidence="2">
    <name type="scientific">freshwater metagenome</name>
    <dbReference type="NCBI Taxonomy" id="449393"/>
    <lineage>
        <taxon>unclassified sequences</taxon>
        <taxon>metagenomes</taxon>
        <taxon>ecological metagenomes</taxon>
    </lineage>
</organism>
<dbReference type="EMBL" id="CAEZUF010000007">
    <property type="protein sequence ID" value="CAB4585287.1"/>
    <property type="molecule type" value="Genomic_DNA"/>
</dbReference>
<name>A0A6J6FAM4_9ZZZZ</name>
<protein>
    <submittedName>
        <fullName evidence="2">Unannotated protein</fullName>
    </submittedName>
</protein>
<dbReference type="Pfam" id="PF04230">
    <property type="entry name" value="PS_pyruv_trans"/>
    <property type="match status" value="1"/>
</dbReference>
<dbReference type="PANTHER" id="PTHR36836:SF1">
    <property type="entry name" value="COLANIC ACID BIOSYNTHESIS PROTEIN WCAK"/>
    <property type="match status" value="1"/>
</dbReference>
<evidence type="ECO:0000259" key="1">
    <source>
        <dbReference type="Pfam" id="PF04230"/>
    </source>
</evidence>
<sequence>MLIKLSNLFGRSNELTELNDISKVPSDSRKRKSDTLQFYSANRNIGNYLPVLAIHEMLDETLDTWNIHKSPVDWGYVHANYSRVIIGGAGLLHSVFEKFWVDLEKNCKLPITIWGIGVCLPDNDEVKGVPKEVVKRVFAKSKFANVRDELTRDFYELDSEISITACPTLVYVSNHFDVAEKRIGNRVLHSSHVDLEPNDQTPIIRDSIERAGFEYAFTPNIESAENGLNRILKLYKDTNYVVTTRLHGAIIAYAFRRPYIAISYDPKITAFHKLYGGGVCIKNPNELARALISEDFKEESNYQIELDRVREFGLIVKSAFKVER</sequence>
<dbReference type="PANTHER" id="PTHR36836">
    <property type="entry name" value="COLANIC ACID BIOSYNTHESIS PROTEIN WCAK"/>
    <property type="match status" value="1"/>
</dbReference>